<gene>
    <name evidence="1" type="ORF">T472_0218230</name>
</gene>
<dbReference type="EMBL" id="AXUN02000223">
    <property type="protein sequence ID" value="ETA79143.1"/>
    <property type="molecule type" value="Genomic_DNA"/>
</dbReference>
<evidence type="ECO:0000313" key="2">
    <source>
        <dbReference type="Proteomes" id="UP000017747"/>
    </source>
</evidence>
<accession>V7HZV6</accession>
<dbReference type="Proteomes" id="UP000017747">
    <property type="component" value="Unassembled WGS sequence"/>
</dbReference>
<evidence type="ECO:0000313" key="1">
    <source>
        <dbReference type="EMBL" id="ETA79143.1"/>
    </source>
</evidence>
<protein>
    <submittedName>
        <fullName evidence="1">Uncharacterized protein</fullName>
    </submittedName>
</protein>
<keyword evidence="2" id="KW-1185">Reference proteome</keyword>
<dbReference type="AlphaFoldDB" id="V7HZV6"/>
<comment type="caution">
    <text evidence="1">The sequence shown here is derived from an EMBL/GenBank/DDBJ whole genome shotgun (WGS) entry which is preliminary data.</text>
</comment>
<sequence length="55" mass="6126">MFLIPPDFSIYIVDQHVVNESKITDLLKIKIYESDEATQLGSPVGVQFAVGQSML</sequence>
<name>V7HZV6_9CLOT</name>
<proteinExistence type="predicted"/>
<reference evidence="1 2" key="1">
    <citation type="journal article" date="2014" name="Genome Announc.">
        <title>Genome Sequence of Youngiibacter fragilis, the Type Strain of the Genus Youngiibacter.</title>
        <authorList>
            <person name="Wawrik C.B."/>
            <person name="Callaghan A.V."/>
            <person name="Stamps B.W."/>
            <person name="Wawrik B."/>
        </authorList>
    </citation>
    <scope>NUCLEOTIDE SEQUENCE [LARGE SCALE GENOMIC DNA]</scope>
    <source>
        <strain evidence="1 2">232.1</strain>
    </source>
</reference>
<organism evidence="1 2">
    <name type="scientific">Youngiibacter fragilis 232.1</name>
    <dbReference type="NCBI Taxonomy" id="994573"/>
    <lineage>
        <taxon>Bacteria</taxon>
        <taxon>Bacillati</taxon>
        <taxon>Bacillota</taxon>
        <taxon>Clostridia</taxon>
        <taxon>Eubacteriales</taxon>
        <taxon>Clostridiaceae</taxon>
        <taxon>Youngiibacter</taxon>
    </lineage>
</organism>